<evidence type="ECO:0000256" key="3">
    <source>
        <dbReference type="ARBA" id="ARBA00006958"/>
    </source>
</evidence>
<keyword evidence="7" id="KW-0539">Nucleus</keyword>
<gene>
    <name evidence="9" type="ORF">MEDL_2574</name>
</gene>
<dbReference type="EMBL" id="CAJPWZ010000154">
    <property type="protein sequence ID" value="CAG2187075.1"/>
    <property type="molecule type" value="Genomic_DNA"/>
</dbReference>
<dbReference type="Pfam" id="PF13359">
    <property type="entry name" value="DDE_Tnp_4"/>
    <property type="match status" value="1"/>
</dbReference>
<keyword evidence="5" id="KW-0479">Metal-binding</keyword>
<organism evidence="9 10">
    <name type="scientific">Mytilus edulis</name>
    <name type="common">Blue mussel</name>
    <dbReference type="NCBI Taxonomy" id="6550"/>
    <lineage>
        <taxon>Eukaryota</taxon>
        <taxon>Metazoa</taxon>
        <taxon>Spiralia</taxon>
        <taxon>Lophotrochozoa</taxon>
        <taxon>Mollusca</taxon>
        <taxon>Bivalvia</taxon>
        <taxon>Autobranchia</taxon>
        <taxon>Pteriomorphia</taxon>
        <taxon>Mytilida</taxon>
        <taxon>Mytiloidea</taxon>
        <taxon>Mytilidae</taxon>
        <taxon>Mytilinae</taxon>
        <taxon>Mytilus</taxon>
    </lineage>
</organism>
<dbReference type="GO" id="GO:0046872">
    <property type="term" value="F:metal ion binding"/>
    <property type="evidence" value="ECO:0007669"/>
    <property type="project" value="UniProtKB-KW"/>
</dbReference>
<comment type="cofactor">
    <cofactor evidence="1">
        <name>a divalent metal cation</name>
        <dbReference type="ChEBI" id="CHEBI:60240"/>
    </cofactor>
</comment>
<dbReference type="AlphaFoldDB" id="A0A8S3PTX8"/>
<comment type="similarity">
    <text evidence="3">Belongs to the HARBI1 family.</text>
</comment>
<feature type="domain" description="DDE Tnp4" evidence="8">
    <location>
        <begin position="178"/>
        <end position="328"/>
    </location>
</feature>
<keyword evidence="4" id="KW-0540">Nuclease</keyword>
<dbReference type="PANTHER" id="PTHR22930:SF292">
    <property type="entry name" value="DDE TNP4 DOMAIN-CONTAINING PROTEIN"/>
    <property type="match status" value="1"/>
</dbReference>
<comment type="subcellular location">
    <subcellularLocation>
        <location evidence="2">Nucleus</location>
    </subcellularLocation>
</comment>
<evidence type="ECO:0000256" key="5">
    <source>
        <dbReference type="ARBA" id="ARBA00022723"/>
    </source>
</evidence>
<dbReference type="GO" id="GO:0005634">
    <property type="term" value="C:nucleus"/>
    <property type="evidence" value="ECO:0007669"/>
    <property type="project" value="UniProtKB-SubCell"/>
</dbReference>
<dbReference type="GO" id="GO:0016787">
    <property type="term" value="F:hydrolase activity"/>
    <property type="evidence" value="ECO:0007669"/>
    <property type="project" value="UniProtKB-KW"/>
</dbReference>
<evidence type="ECO:0000256" key="6">
    <source>
        <dbReference type="ARBA" id="ARBA00022801"/>
    </source>
</evidence>
<protein>
    <recommendedName>
        <fullName evidence="8">DDE Tnp4 domain-containing protein</fullName>
    </recommendedName>
</protein>
<dbReference type="InterPro" id="IPR027806">
    <property type="entry name" value="HARBI1_dom"/>
</dbReference>
<evidence type="ECO:0000259" key="8">
    <source>
        <dbReference type="Pfam" id="PF13359"/>
    </source>
</evidence>
<keyword evidence="6" id="KW-0378">Hydrolase</keyword>
<name>A0A8S3PTX8_MYTED</name>
<evidence type="ECO:0000256" key="4">
    <source>
        <dbReference type="ARBA" id="ARBA00022722"/>
    </source>
</evidence>
<dbReference type="OrthoDB" id="6147640at2759"/>
<dbReference type="InterPro" id="IPR045249">
    <property type="entry name" value="HARBI1-like"/>
</dbReference>
<proteinExistence type="inferred from homology"/>
<evidence type="ECO:0000313" key="9">
    <source>
        <dbReference type="EMBL" id="CAG2187075.1"/>
    </source>
</evidence>
<dbReference type="GO" id="GO:0004518">
    <property type="term" value="F:nuclease activity"/>
    <property type="evidence" value="ECO:0007669"/>
    <property type="project" value="UniProtKB-KW"/>
</dbReference>
<dbReference type="Proteomes" id="UP000683360">
    <property type="component" value="Unassembled WGS sequence"/>
</dbReference>
<evidence type="ECO:0000256" key="1">
    <source>
        <dbReference type="ARBA" id="ARBA00001968"/>
    </source>
</evidence>
<comment type="caution">
    <text evidence="9">The sequence shown here is derived from an EMBL/GenBank/DDBJ whole genome shotgun (WGS) entry which is preliminary data.</text>
</comment>
<evidence type="ECO:0000313" key="10">
    <source>
        <dbReference type="Proteomes" id="UP000683360"/>
    </source>
</evidence>
<reference evidence="9" key="1">
    <citation type="submission" date="2021-03" db="EMBL/GenBank/DDBJ databases">
        <authorList>
            <person name="Bekaert M."/>
        </authorList>
    </citation>
    <scope>NUCLEOTIDE SEQUENCE</scope>
</reference>
<dbReference type="PANTHER" id="PTHR22930">
    <property type="match status" value="1"/>
</dbReference>
<sequence>METVFTEFLLSDDDSDNDCDSESTVIFGAVLQTFLQRESRVRIDNYISDVVAQFTAVEFRRIYRISVDCFQHLCQLLSTCQEMSVRSPQFGGRERISLEKTVLIALRYLGHQENVRIISNIFDVADSSVIVSRDRFISAILNNLKDRFIRWPSGAAEKNDVVRKFREKRGFPGIVGCIDGTHIHIKPPTEHPQSYVNRKSFHSVILQAVCLQDMKISNCFAGFPGSVHDSRVLRQSDLWDEANMACGQNHILGDGAYPIKTWLMTPYRNTGNLTQIQKRYNAAHSATRSIIERVFAMLKGRFRRLRYIEVQQIKTVNEIIITCCVLHNISILDGDAALDMMDDDEEDNIQQNAVNNLQGPDQQGILKRDQIAANLQ</sequence>
<evidence type="ECO:0000256" key="2">
    <source>
        <dbReference type="ARBA" id="ARBA00004123"/>
    </source>
</evidence>
<keyword evidence="10" id="KW-1185">Reference proteome</keyword>
<evidence type="ECO:0000256" key="7">
    <source>
        <dbReference type="ARBA" id="ARBA00023242"/>
    </source>
</evidence>
<accession>A0A8S3PTX8</accession>